<sequence length="290" mass="31792">MRVIPVPVREDNYAYILMSTPTKQGVRPQAAFVDPYDVAKVRKAAHAEGLQDSDIVGLLTTHGHYDHAGGNDSFAQEYPKVPIYGGSNGIEGVTVRVHDKETFTLFQESAPVKVSCYATPCHTQDSICYLVEDARSNDELSQTPAGLKEGAQGEKKRGVFTGDTLFISGCGRFFEGTAEEMNTALNEKLASLPPDTLIYCGHEYTKSNTAFSAAILPKRAEVQALVEDLRAKRNGGVTTGIYTIAEERKHNPFMMVNDPEVQRVAHTHDPIATMQFLREAKNAGLLRTSI</sequence>
<dbReference type="EMBL" id="CP119956">
    <property type="protein sequence ID" value="WFC97122.1"/>
    <property type="molecule type" value="Genomic_DNA"/>
</dbReference>
<evidence type="ECO:0000256" key="3">
    <source>
        <dbReference type="ARBA" id="ARBA00004963"/>
    </source>
</evidence>
<dbReference type="InterPro" id="IPR036866">
    <property type="entry name" value="RibonucZ/Hydroxyglut_hydro"/>
</dbReference>
<gene>
    <name evidence="11" type="primary">GLO2</name>
    <name evidence="11" type="ORF">MBRA1_003788</name>
</gene>
<dbReference type="AlphaFoldDB" id="A0AAF0DX46"/>
<evidence type="ECO:0000256" key="4">
    <source>
        <dbReference type="ARBA" id="ARBA00006759"/>
    </source>
</evidence>
<keyword evidence="7 11" id="KW-0378">Hydrolase</keyword>
<evidence type="ECO:0000256" key="2">
    <source>
        <dbReference type="ARBA" id="ARBA00001947"/>
    </source>
</evidence>
<evidence type="ECO:0000256" key="6">
    <source>
        <dbReference type="ARBA" id="ARBA00022723"/>
    </source>
</evidence>
<evidence type="ECO:0000256" key="5">
    <source>
        <dbReference type="ARBA" id="ARBA00011917"/>
    </source>
</evidence>
<dbReference type="InterPro" id="IPR032282">
    <property type="entry name" value="HAGH_C"/>
</dbReference>
<dbReference type="CDD" id="cd07723">
    <property type="entry name" value="hydroxyacylglutathione_hydrolase_MBL-fold"/>
    <property type="match status" value="1"/>
</dbReference>
<feature type="domain" description="Metallo-beta-lactamase" evidence="10">
    <location>
        <begin position="11"/>
        <end position="202"/>
    </location>
</feature>
<dbReference type="GO" id="GO:0004416">
    <property type="term" value="F:hydroxyacylglutathione hydrolase activity"/>
    <property type="evidence" value="ECO:0007669"/>
    <property type="project" value="UniProtKB-EC"/>
</dbReference>
<dbReference type="Proteomes" id="UP001216638">
    <property type="component" value="Chromosome 6"/>
</dbReference>
<evidence type="ECO:0000313" key="11">
    <source>
        <dbReference type="EMBL" id="WFC97122.1"/>
    </source>
</evidence>
<dbReference type="SMART" id="SM00849">
    <property type="entry name" value="Lactamase_B"/>
    <property type="match status" value="1"/>
</dbReference>
<comment type="catalytic activity">
    <reaction evidence="1">
        <text>an S-(2-hydroxyacyl)glutathione + H2O = a 2-hydroxy carboxylate + glutathione + H(+)</text>
        <dbReference type="Rhea" id="RHEA:21864"/>
        <dbReference type="ChEBI" id="CHEBI:15377"/>
        <dbReference type="ChEBI" id="CHEBI:15378"/>
        <dbReference type="ChEBI" id="CHEBI:57925"/>
        <dbReference type="ChEBI" id="CHEBI:58896"/>
        <dbReference type="ChEBI" id="CHEBI:71261"/>
        <dbReference type="EC" id="3.1.2.6"/>
    </reaction>
</comment>
<dbReference type="HAMAP" id="MF_01374">
    <property type="entry name" value="Glyoxalase_2"/>
    <property type="match status" value="1"/>
</dbReference>
<comment type="cofactor">
    <cofactor evidence="2">
        <name>Zn(2+)</name>
        <dbReference type="ChEBI" id="CHEBI:29105"/>
    </cofactor>
</comment>
<dbReference type="InterPro" id="IPR017782">
    <property type="entry name" value="Hydroxyacylglutathione_Hdrlase"/>
</dbReference>
<evidence type="ECO:0000256" key="1">
    <source>
        <dbReference type="ARBA" id="ARBA00001623"/>
    </source>
</evidence>
<dbReference type="InterPro" id="IPR001279">
    <property type="entry name" value="Metallo-B-lactamas"/>
</dbReference>
<accession>A0AAF0DX46</accession>
<reference evidence="11" key="1">
    <citation type="submission" date="2023-03" db="EMBL/GenBank/DDBJ databases">
        <title>Mating type loci evolution in Malassezia.</title>
        <authorList>
            <person name="Coelho M.A."/>
        </authorList>
    </citation>
    <scope>NUCLEOTIDE SEQUENCE</scope>
    <source>
        <strain evidence="11">CBS 14135</strain>
    </source>
</reference>
<dbReference type="PANTHER" id="PTHR11935:SF94">
    <property type="entry name" value="TENZING NORGAY, ISOFORM C"/>
    <property type="match status" value="1"/>
</dbReference>
<dbReference type="Pfam" id="PF16123">
    <property type="entry name" value="HAGH_C"/>
    <property type="match status" value="1"/>
</dbReference>
<dbReference type="Pfam" id="PF00753">
    <property type="entry name" value="Lactamase_B"/>
    <property type="match status" value="1"/>
</dbReference>
<comment type="similarity">
    <text evidence="4">Belongs to the metallo-beta-lactamase superfamily. Glyoxalase II family.</text>
</comment>
<evidence type="ECO:0000256" key="7">
    <source>
        <dbReference type="ARBA" id="ARBA00022801"/>
    </source>
</evidence>
<evidence type="ECO:0000256" key="8">
    <source>
        <dbReference type="ARBA" id="ARBA00022833"/>
    </source>
</evidence>
<evidence type="ECO:0000256" key="9">
    <source>
        <dbReference type="ARBA" id="ARBA00031044"/>
    </source>
</evidence>
<keyword evidence="6" id="KW-0479">Metal-binding</keyword>
<dbReference type="PANTHER" id="PTHR11935">
    <property type="entry name" value="BETA LACTAMASE DOMAIN"/>
    <property type="match status" value="1"/>
</dbReference>
<dbReference type="Gene3D" id="3.60.15.10">
    <property type="entry name" value="Ribonuclease Z/Hydroxyacylglutathione hydrolase-like"/>
    <property type="match status" value="1"/>
</dbReference>
<evidence type="ECO:0000259" key="10">
    <source>
        <dbReference type="SMART" id="SM00849"/>
    </source>
</evidence>
<dbReference type="InterPro" id="IPR035680">
    <property type="entry name" value="Clx_II_MBL"/>
</dbReference>
<dbReference type="GO" id="GO:0046872">
    <property type="term" value="F:metal ion binding"/>
    <property type="evidence" value="ECO:0007669"/>
    <property type="project" value="UniProtKB-KW"/>
</dbReference>
<organism evidence="11 12">
    <name type="scientific">Malassezia brasiliensis</name>
    <dbReference type="NCBI Taxonomy" id="1821822"/>
    <lineage>
        <taxon>Eukaryota</taxon>
        <taxon>Fungi</taxon>
        <taxon>Dikarya</taxon>
        <taxon>Basidiomycota</taxon>
        <taxon>Ustilaginomycotina</taxon>
        <taxon>Malasseziomycetes</taxon>
        <taxon>Malasseziales</taxon>
        <taxon>Malasseziaceae</taxon>
        <taxon>Malassezia</taxon>
    </lineage>
</organism>
<dbReference type="EC" id="3.1.2.6" evidence="5"/>
<dbReference type="SUPFAM" id="SSF56281">
    <property type="entry name" value="Metallo-hydrolase/oxidoreductase"/>
    <property type="match status" value="1"/>
</dbReference>
<protein>
    <recommendedName>
        <fullName evidence="5">hydroxyacylglutathione hydrolase</fullName>
        <ecNumber evidence="5">3.1.2.6</ecNumber>
    </recommendedName>
    <alternativeName>
        <fullName evidence="9">Glyoxalase II</fullName>
    </alternativeName>
</protein>
<keyword evidence="8" id="KW-0862">Zinc</keyword>
<name>A0AAF0DX46_9BASI</name>
<proteinExistence type="inferred from homology"/>
<evidence type="ECO:0000313" key="12">
    <source>
        <dbReference type="Proteomes" id="UP001216638"/>
    </source>
</evidence>
<dbReference type="GO" id="GO:0019243">
    <property type="term" value="P:methylglyoxal catabolic process to D-lactate via S-lactoyl-glutathione"/>
    <property type="evidence" value="ECO:0007669"/>
    <property type="project" value="InterPro"/>
</dbReference>
<keyword evidence="12" id="KW-1185">Reference proteome</keyword>
<comment type="pathway">
    <text evidence="3">Secondary metabolite metabolism; methylglyoxal degradation; (R)-lactate from methylglyoxal: step 2/2.</text>
</comment>